<dbReference type="GO" id="GO:0006313">
    <property type="term" value="P:DNA transposition"/>
    <property type="evidence" value="ECO:0007669"/>
    <property type="project" value="InterPro"/>
</dbReference>
<sequence length="322" mass="35689">MTWHLLWRAAVGRNLVQPPLLGERIRGRLIDAHRRPGRELLLYLVTPGEIHVLSRLAPDESATRLARAVGHIVARWMRQLQQVRSPVFAGRFKERRIPSDVALRGEIHMLAWRPVMLRLCRSPTHHRLGAVRVALGLTPRRDFDPRPLLSLFGERVPAARARLSLMLRTRPDDEACRRWELLCGLPMSAGLPGPVPASTPMPFASELAGGLLAAAGEAGLTGVLAMIERWVLSQPELRPSRRRPPPGVLAPRARALVACLAVSSGLCSASFLARHYGCAKATLSEQMAECRRRLDLARLLQDYAEQILQVRKREGGASRGPA</sequence>
<keyword evidence="2" id="KW-1185">Reference proteome</keyword>
<accession>A0A0K8P919</accession>
<evidence type="ECO:0008006" key="3">
    <source>
        <dbReference type="Google" id="ProtNLM"/>
    </source>
</evidence>
<dbReference type="InterPro" id="IPR036515">
    <property type="entry name" value="Transposase_17_sf"/>
</dbReference>
<evidence type="ECO:0000313" key="2">
    <source>
        <dbReference type="Proteomes" id="UP000037660"/>
    </source>
</evidence>
<dbReference type="GO" id="GO:0004803">
    <property type="term" value="F:transposase activity"/>
    <property type="evidence" value="ECO:0007669"/>
    <property type="project" value="InterPro"/>
</dbReference>
<comment type="caution">
    <text evidence="1">The sequence shown here is derived from an EMBL/GenBank/DDBJ whole genome shotgun (WGS) entry which is preliminary data.</text>
</comment>
<organism evidence="1 2">
    <name type="scientific">Piscinibacter sakaiensis</name>
    <name type="common">Ideonella sakaiensis</name>
    <dbReference type="NCBI Taxonomy" id="1547922"/>
    <lineage>
        <taxon>Bacteria</taxon>
        <taxon>Pseudomonadati</taxon>
        <taxon>Pseudomonadota</taxon>
        <taxon>Betaproteobacteria</taxon>
        <taxon>Burkholderiales</taxon>
        <taxon>Sphaerotilaceae</taxon>
        <taxon>Piscinibacter</taxon>
    </lineage>
</organism>
<protein>
    <recommendedName>
        <fullName evidence="3">Transposase IS200-like domain-containing protein</fullName>
    </recommendedName>
</protein>
<dbReference type="SUPFAM" id="SSF143422">
    <property type="entry name" value="Transposase IS200-like"/>
    <property type="match status" value="1"/>
</dbReference>
<dbReference type="GO" id="GO:0003677">
    <property type="term" value="F:DNA binding"/>
    <property type="evidence" value="ECO:0007669"/>
    <property type="project" value="InterPro"/>
</dbReference>
<name>A0A0K8P919_PISS1</name>
<gene>
    <name evidence="1" type="ORF">ISF6_5213</name>
</gene>
<evidence type="ECO:0000313" key="1">
    <source>
        <dbReference type="EMBL" id="GAP38660.1"/>
    </source>
</evidence>
<dbReference type="OrthoDB" id="8897251at2"/>
<dbReference type="RefSeq" id="WP_054022516.1">
    <property type="nucleotide sequence ID" value="NZ_BBYR01000083.1"/>
</dbReference>
<dbReference type="AlphaFoldDB" id="A0A0K8P919"/>
<reference evidence="1 2" key="2">
    <citation type="journal article" date="2016" name="Science">
        <title>A bacterium that degrades and assimilates poly(ethylene terephthalate).</title>
        <authorList>
            <person name="Yoshida S."/>
            <person name="Hiraga K."/>
            <person name="Takehana T."/>
            <person name="Taniguchi I."/>
            <person name="Yamaji H."/>
            <person name="Maeda Y."/>
            <person name="Toyohara K."/>
            <person name="Miyamoto K."/>
            <person name="Kimura Y."/>
            <person name="Oda K."/>
        </authorList>
    </citation>
    <scope>NUCLEOTIDE SEQUENCE [LARGE SCALE GENOMIC DNA]</scope>
    <source>
        <strain evidence="2">NBRC 110686 / TISTR 2288 / 201-F6</strain>
    </source>
</reference>
<proteinExistence type="predicted"/>
<dbReference type="Proteomes" id="UP000037660">
    <property type="component" value="Unassembled WGS sequence"/>
</dbReference>
<dbReference type="EMBL" id="BBYR01000083">
    <property type="protein sequence ID" value="GAP38660.1"/>
    <property type="molecule type" value="Genomic_DNA"/>
</dbReference>
<reference evidence="2" key="1">
    <citation type="submission" date="2015-07" db="EMBL/GenBank/DDBJ databases">
        <title>Discovery of a poly(ethylene terephthalate assimilation.</title>
        <authorList>
            <person name="Yoshida S."/>
            <person name="Hiraga K."/>
            <person name="Takehana T."/>
            <person name="Taniguchi I."/>
            <person name="Yamaji H."/>
            <person name="Maeda Y."/>
            <person name="Toyohara K."/>
            <person name="Miyamoto K."/>
            <person name="Kimura Y."/>
            <person name="Oda K."/>
        </authorList>
    </citation>
    <scope>NUCLEOTIDE SEQUENCE [LARGE SCALE GENOMIC DNA]</scope>
    <source>
        <strain evidence="2">NBRC 110686 / TISTR 2288 / 201-F6</strain>
    </source>
</reference>